<feature type="transmembrane region" description="Helical" evidence="3">
    <location>
        <begin position="31"/>
        <end position="56"/>
    </location>
</feature>
<dbReference type="Proteomes" id="UP000654993">
    <property type="component" value="Unassembled WGS sequence"/>
</dbReference>
<reference evidence="4" key="1">
    <citation type="submission" date="2020-08" db="EMBL/GenBank/DDBJ databases">
        <authorList>
            <person name="Uke A."/>
            <person name="Chhe C."/>
            <person name="Baramee S."/>
            <person name="Kosugi A."/>
        </authorList>
    </citation>
    <scope>NUCLEOTIDE SEQUENCE</scope>
    <source>
        <strain evidence="4">DA-C8</strain>
    </source>
</reference>
<organism evidence="4 5">
    <name type="scientific">Insulibacter thermoxylanivorax</name>
    <dbReference type="NCBI Taxonomy" id="2749268"/>
    <lineage>
        <taxon>Bacteria</taxon>
        <taxon>Bacillati</taxon>
        <taxon>Bacillota</taxon>
        <taxon>Bacilli</taxon>
        <taxon>Bacillales</taxon>
        <taxon>Paenibacillaceae</taxon>
        <taxon>Insulibacter</taxon>
    </lineage>
</organism>
<dbReference type="Pfam" id="PF07963">
    <property type="entry name" value="N_methyl"/>
    <property type="match status" value="1"/>
</dbReference>
<dbReference type="NCBIfam" id="TIGR02532">
    <property type="entry name" value="IV_pilin_GFxxxE"/>
    <property type="match status" value="1"/>
</dbReference>
<evidence type="ECO:0000313" key="4">
    <source>
        <dbReference type="EMBL" id="GFR38351.1"/>
    </source>
</evidence>
<keyword evidence="3" id="KW-1133">Transmembrane helix</keyword>
<keyword evidence="3" id="KW-0812">Transmembrane</keyword>
<name>A0A916QCR4_9BACL</name>
<dbReference type="PROSITE" id="PS00409">
    <property type="entry name" value="PROKAR_NTER_METHYL"/>
    <property type="match status" value="1"/>
</dbReference>
<protein>
    <recommendedName>
        <fullName evidence="6">Prepilin-type N-terminal cleavage/methylation domain-containing protein</fullName>
    </recommendedName>
</protein>
<comment type="caution">
    <text evidence="4">The sequence shown here is derived from an EMBL/GenBank/DDBJ whole genome shotgun (WGS) entry which is preliminary data.</text>
</comment>
<evidence type="ECO:0008006" key="6">
    <source>
        <dbReference type="Google" id="ProtNLM"/>
    </source>
</evidence>
<evidence type="ECO:0000313" key="5">
    <source>
        <dbReference type="Proteomes" id="UP000654993"/>
    </source>
</evidence>
<keyword evidence="2" id="KW-0178">Competence</keyword>
<dbReference type="AlphaFoldDB" id="A0A916QCR4"/>
<dbReference type="GO" id="GO:0030420">
    <property type="term" value="P:establishment of competence for transformation"/>
    <property type="evidence" value="ECO:0007669"/>
    <property type="project" value="UniProtKB-KW"/>
</dbReference>
<gene>
    <name evidence="4" type="ORF">PRECH8_16470</name>
</gene>
<keyword evidence="3" id="KW-0472">Membrane</keyword>
<proteinExistence type="predicted"/>
<accession>A0A916QCR4</accession>
<sequence>MSTAKGRRGSILSGRLSGFRSDERGLTLIEVLAALLILSMIVAIVNAFVLMGAAMYKRITSETLLRNQANAVFASVINELRDAIYVQQGSNNKEIVVVKWGDTSADQYINEYTYSFISSDPNRSTEVLQIKSVDDDGNEYIRTHGVTDDMFSMKGSFNVLNQETVMVELEFFRVQENLTHSLEDVHIEIKQQIPLFRMK</sequence>
<dbReference type="EMBL" id="BMAQ01000017">
    <property type="protein sequence ID" value="GFR38351.1"/>
    <property type="molecule type" value="Genomic_DNA"/>
</dbReference>
<dbReference type="RefSeq" id="WP_200966605.1">
    <property type="nucleotide sequence ID" value="NZ_BMAQ01000017.1"/>
</dbReference>
<dbReference type="GO" id="GO:0009986">
    <property type="term" value="C:cell surface"/>
    <property type="evidence" value="ECO:0007669"/>
    <property type="project" value="UniProtKB-SubCell"/>
</dbReference>
<comment type="subcellular location">
    <subcellularLocation>
        <location evidence="1">Cell surface</location>
    </subcellularLocation>
</comment>
<reference evidence="4" key="2">
    <citation type="journal article" date="2021" name="Data Brief">
        <title>Draft genome sequence data of the facultative, thermophilic, xylanolytic bacterium Paenibacillus sp. strain DA-C8.</title>
        <authorList>
            <person name="Chhe C."/>
            <person name="Uke A."/>
            <person name="Baramee S."/>
            <person name="Ungkulpasvich U."/>
            <person name="Tachaapaikoon C."/>
            <person name="Pason P."/>
            <person name="Waeonukul R."/>
            <person name="Ratanakhanokchai K."/>
            <person name="Kosugi A."/>
        </authorList>
    </citation>
    <scope>NUCLEOTIDE SEQUENCE</scope>
    <source>
        <strain evidence="4">DA-C8</strain>
    </source>
</reference>
<keyword evidence="5" id="KW-1185">Reference proteome</keyword>
<evidence type="ECO:0000256" key="2">
    <source>
        <dbReference type="ARBA" id="ARBA00023287"/>
    </source>
</evidence>
<dbReference type="InterPro" id="IPR012902">
    <property type="entry name" value="N_methyl_site"/>
</dbReference>
<evidence type="ECO:0000256" key="3">
    <source>
        <dbReference type="SAM" id="Phobius"/>
    </source>
</evidence>
<evidence type="ECO:0000256" key="1">
    <source>
        <dbReference type="ARBA" id="ARBA00004241"/>
    </source>
</evidence>